<dbReference type="Proteomes" id="UP001238334">
    <property type="component" value="Chromosome"/>
</dbReference>
<dbReference type="Pfam" id="PF04577">
    <property type="entry name" value="Glyco_transf_61"/>
    <property type="match status" value="1"/>
</dbReference>
<dbReference type="EMBL" id="CP127247">
    <property type="protein sequence ID" value="WIY27592.1"/>
    <property type="molecule type" value="Genomic_DNA"/>
</dbReference>
<reference evidence="5 6" key="1">
    <citation type="submission" date="2023-06" db="EMBL/GenBank/DDBJ databases">
        <title>Parasedimentitalea psychrophila sp. nov., a psychrophilic bacterium isolated from deep-sea sediment.</title>
        <authorList>
            <person name="Li A."/>
        </authorList>
    </citation>
    <scope>NUCLEOTIDE SEQUENCE [LARGE SCALE GENOMIC DNA]</scope>
    <source>
        <strain evidence="5 6">QS115</strain>
    </source>
</reference>
<protein>
    <submittedName>
        <fullName evidence="5">Glycosyltransferase family 61 protein</fullName>
        <ecNumber evidence="5">2.4.-.-</ecNumber>
    </submittedName>
</protein>
<dbReference type="KEGG" id="ppso:QPJ95_11620"/>
<evidence type="ECO:0000313" key="5">
    <source>
        <dbReference type="EMBL" id="WIY27592.1"/>
    </source>
</evidence>
<evidence type="ECO:0000259" key="4">
    <source>
        <dbReference type="Pfam" id="PF04577"/>
    </source>
</evidence>
<keyword evidence="6" id="KW-1185">Reference proteome</keyword>
<dbReference type="InterPro" id="IPR007657">
    <property type="entry name" value="Glycosyltransferase_61"/>
</dbReference>
<dbReference type="InterPro" id="IPR049625">
    <property type="entry name" value="Glyco_transf_61_cat"/>
</dbReference>
<dbReference type="GO" id="GO:0016757">
    <property type="term" value="F:glycosyltransferase activity"/>
    <property type="evidence" value="ECO:0007669"/>
    <property type="project" value="UniProtKB-KW"/>
</dbReference>
<feature type="domain" description="Glycosyltransferase 61 catalytic" evidence="4">
    <location>
        <begin position="39"/>
        <end position="210"/>
    </location>
</feature>
<keyword evidence="1 5" id="KW-0328">Glycosyltransferase</keyword>
<proteinExistence type="predicted"/>
<dbReference type="AlphaFoldDB" id="A0A9Y2L560"/>
<evidence type="ECO:0000256" key="1">
    <source>
        <dbReference type="ARBA" id="ARBA00022676"/>
    </source>
</evidence>
<accession>A0A9Y2L560</accession>
<name>A0A9Y2L560_9RHOB</name>
<keyword evidence="2 5" id="KW-0808">Transferase</keyword>
<evidence type="ECO:0000256" key="2">
    <source>
        <dbReference type="ARBA" id="ARBA00022679"/>
    </source>
</evidence>
<dbReference type="PANTHER" id="PTHR20961">
    <property type="entry name" value="GLYCOSYLTRANSFERASE"/>
    <property type="match status" value="1"/>
</dbReference>
<evidence type="ECO:0000313" key="6">
    <source>
        <dbReference type="Proteomes" id="UP001238334"/>
    </source>
</evidence>
<dbReference type="RefSeq" id="WP_286018278.1">
    <property type="nucleotide sequence ID" value="NZ_CP127247.1"/>
</dbReference>
<gene>
    <name evidence="5" type="ORF">QPJ95_11620</name>
</gene>
<dbReference type="EC" id="2.4.-.-" evidence="5"/>
<organism evidence="5 6">
    <name type="scientific">Parasedimentitalea psychrophila</name>
    <dbReference type="NCBI Taxonomy" id="2997337"/>
    <lineage>
        <taxon>Bacteria</taxon>
        <taxon>Pseudomonadati</taxon>
        <taxon>Pseudomonadota</taxon>
        <taxon>Alphaproteobacteria</taxon>
        <taxon>Rhodobacterales</taxon>
        <taxon>Paracoccaceae</taxon>
        <taxon>Parasedimentitalea</taxon>
    </lineage>
</organism>
<evidence type="ECO:0000256" key="3">
    <source>
        <dbReference type="ARBA" id="ARBA00023180"/>
    </source>
</evidence>
<sequence length="292" mass="31951">MGFVVPLVHVWPEVVARAAGRPIYVRSCAVMDPILKALKLEGLCILPLSKHRSLKQNAKKLRKAGHRLDYVSVPGFDTPAEYDAEVFLEVRAKLFDQLAVEIAAERVLLEPMFKGDGPRVIIIDRLPPDPFYSSRDCESKGAGSERRSVENMSELADLARSRFTSVAVVTLEGRSLAYQMAMFSMADIIVAQHGAALANLLWARSGANVVEILSSRHIGHKFVPFFFSDLSAAMGLHHDVIHQPSDHGPVCVKDFAVLMDALAQSHDICPGHLIQHSGTVATGGGFIPQNRP</sequence>
<keyword evidence="3" id="KW-0325">Glycoprotein</keyword>